<dbReference type="PANTHER" id="PTHR31126">
    <property type="entry name" value="TYROSINE-PROTEIN PHOSPHATASE"/>
    <property type="match status" value="1"/>
</dbReference>
<feature type="domain" description="Tyrosine specific protein phosphatases" evidence="1">
    <location>
        <begin position="450"/>
        <end position="483"/>
    </location>
</feature>
<evidence type="ECO:0000259" key="1">
    <source>
        <dbReference type="PROSITE" id="PS50056"/>
    </source>
</evidence>
<reference evidence="2" key="1">
    <citation type="submission" date="2020-10" db="EMBL/GenBank/DDBJ databases">
        <authorList>
            <person name="Roach M.J.R."/>
        </authorList>
    </citation>
    <scope>NUCLEOTIDE SEQUENCE</scope>
    <source>
        <strain evidence="2">CBS 1945</strain>
    </source>
</reference>
<dbReference type="PROSITE" id="PS50056">
    <property type="entry name" value="TYR_PHOSPHATASE_2"/>
    <property type="match status" value="1"/>
</dbReference>
<dbReference type="Gene3D" id="3.90.190.10">
    <property type="entry name" value="Protein tyrosine phosphatase superfamily"/>
    <property type="match status" value="1"/>
</dbReference>
<protein>
    <recommendedName>
        <fullName evidence="1">Tyrosine specific protein phosphatases domain-containing protein</fullName>
    </recommendedName>
</protein>
<name>A0A875RWP3_EENNA</name>
<dbReference type="GO" id="GO:0004721">
    <property type="term" value="F:phosphoprotein phosphatase activity"/>
    <property type="evidence" value="ECO:0007669"/>
    <property type="project" value="InterPro"/>
</dbReference>
<dbReference type="SUPFAM" id="SSF53474">
    <property type="entry name" value="alpha/beta-Hydrolases"/>
    <property type="match status" value="1"/>
</dbReference>
<dbReference type="SUPFAM" id="SSF52799">
    <property type="entry name" value="(Phosphotyrosine protein) phosphatases II"/>
    <property type="match status" value="1"/>
</dbReference>
<evidence type="ECO:0000313" key="2">
    <source>
        <dbReference type="EMBL" id="QPG72893.1"/>
    </source>
</evidence>
<gene>
    <name evidence="2" type="ORF">FOA43_000196</name>
</gene>
<dbReference type="AlphaFoldDB" id="A0A875RWP3"/>
<dbReference type="InterPro" id="IPR016130">
    <property type="entry name" value="Tyr_Pase_AS"/>
</dbReference>
<dbReference type="Pfam" id="PF13350">
    <property type="entry name" value="Y_phosphatase3"/>
    <property type="match status" value="1"/>
</dbReference>
<dbReference type="InterPro" id="IPR000387">
    <property type="entry name" value="Tyr_Pase_dom"/>
</dbReference>
<dbReference type="GeneID" id="62193597"/>
<dbReference type="Gene3D" id="3.40.50.1820">
    <property type="entry name" value="alpha/beta hydrolase"/>
    <property type="match status" value="1"/>
</dbReference>
<dbReference type="InterPro" id="IPR029021">
    <property type="entry name" value="Prot-tyrosine_phosphatase-like"/>
</dbReference>
<proteinExistence type="predicted"/>
<dbReference type="PANTHER" id="PTHR31126:SF1">
    <property type="entry name" value="TYROSINE SPECIFIC PROTEIN PHOSPHATASES DOMAIN-CONTAINING PROTEIN"/>
    <property type="match status" value="1"/>
</dbReference>
<organism evidence="2 3">
    <name type="scientific">Eeniella nana</name>
    <name type="common">Yeast</name>
    <name type="synonym">Brettanomyces nanus</name>
    <dbReference type="NCBI Taxonomy" id="13502"/>
    <lineage>
        <taxon>Eukaryota</taxon>
        <taxon>Fungi</taxon>
        <taxon>Dikarya</taxon>
        <taxon>Ascomycota</taxon>
        <taxon>Saccharomycotina</taxon>
        <taxon>Pichiomycetes</taxon>
        <taxon>Pichiales</taxon>
        <taxon>Pichiaceae</taxon>
        <taxon>Brettanomyces</taxon>
    </lineage>
</organism>
<accession>A0A875RWP3</accession>
<evidence type="ECO:0000313" key="3">
    <source>
        <dbReference type="Proteomes" id="UP000662931"/>
    </source>
</evidence>
<dbReference type="RefSeq" id="XP_038776458.1">
    <property type="nucleotide sequence ID" value="XM_038920530.1"/>
</dbReference>
<sequence length="599" mass="68218">MPYELAPTEEQFIISTPTPGSLRYVACIMRTPRALVEDPYANNLAPATHRCAILMHGNNSHKNFCFAVKLAQDLSDKLGMYSIRFDFRNCGDSSPNGRDGRTVEEDIEDIEAVYQYVKNGGFNNIKLMVDLMVGHSRGVVDMFEWALHHNDDEHYVPAMVAASGRFIGQGLVNRIREKYPDFEKSGGHTQPAIIKGQYSKIWVPASETHNLGGYDMDDVSEINGDTETLCIYGTRDEIIPLQDAAMYSNALSGRNKLVLISDVDHRYYGVTKISAEDATDNSHPYCERSGVLDYNQDVVDIIIDFLNHESGRKRFYMKNKMIHRFLPRWKKVEGVTNFRDIGGYLSTTGKHVRYNMMYRCADPGSITENGIAELKRLGITTVFDLRSTYERGDSGMIDAEGITNIHVPLFGDQSLAPSEAMMFYTNLMTSWFTFVHVYSDILRVAAPQFKQIFTHIRNHRGEPFLFHCTAGKDRTGVLAMLLLRLLGVPEPIVSREYEMTEYGLLPARPRMERKFMKSLEESGDYESRKTFYKVISKGRKNWSLQKDGFDNLLSARYEVMMETILHLDQEYGSVDAYLENQVGLDHDDLAEIKMSLLVE</sequence>
<dbReference type="InterPro" id="IPR026893">
    <property type="entry name" value="Tyr/Ser_Pase_IphP-type"/>
</dbReference>
<dbReference type="KEGG" id="bnn:FOA43_000196"/>
<dbReference type="Proteomes" id="UP000662931">
    <property type="component" value="Chromosome 1"/>
</dbReference>
<dbReference type="OrthoDB" id="449382at2759"/>
<dbReference type="InterPro" id="IPR029058">
    <property type="entry name" value="AB_hydrolase_fold"/>
</dbReference>
<dbReference type="EMBL" id="CP064812">
    <property type="protein sequence ID" value="QPG72893.1"/>
    <property type="molecule type" value="Genomic_DNA"/>
</dbReference>
<keyword evidence="3" id="KW-1185">Reference proteome</keyword>
<dbReference type="PROSITE" id="PS00383">
    <property type="entry name" value="TYR_PHOSPHATASE_1"/>
    <property type="match status" value="1"/>
</dbReference>